<feature type="signal peptide" evidence="1">
    <location>
        <begin position="1"/>
        <end position="28"/>
    </location>
</feature>
<dbReference type="GO" id="GO:0035091">
    <property type="term" value="F:phosphatidylinositol binding"/>
    <property type="evidence" value="ECO:0007669"/>
    <property type="project" value="TreeGrafter"/>
</dbReference>
<proteinExistence type="predicted"/>
<dbReference type="AlphaFoldDB" id="A0A7Y9U6Z4"/>
<evidence type="ECO:0000259" key="2">
    <source>
        <dbReference type="Pfam" id="PF04366"/>
    </source>
</evidence>
<reference evidence="3 4" key="1">
    <citation type="submission" date="2020-07" db="EMBL/GenBank/DDBJ databases">
        <title>Genomic Encyclopedia of Archaeal and Bacterial Type Strains, Phase II (KMG-II): from individual species to whole genera.</title>
        <authorList>
            <person name="Goeker M."/>
        </authorList>
    </citation>
    <scope>NUCLEOTIDE SEQUENCE [LARGE SCALE GENOMIC DNA]</scope>
    <source>
        <strain evidence="3 4">DSM 21226</strain>
    </source>
</reference>
<sequence length="229" mass="23447">MRTASNRFGFALLAMTLAACGTSLSARAADKADAESLVTKSRLTIEALARDAAFAPLKAALAQAKAVLIFPQILKAGFFLGGSGGSGVLMARDAATGQWAGPAFYTMGSASIGLQAGAASAEMVMVVHSQKALESLYANKLTLGSDATAALGSKGVEKSAGLDADFVVYAKVKGAFAGVSVDGSVLDVRQQLNAAYYGEAATPVDILVRHSVRNPDATRLQTTLTALSR</sequence>
<protein>
    <submittedName>
        <fullName evidence="3">Lipid-binding SYLF domain-containing protein</fullName>
    </submittedName>
</protein>
<dbReference type="EMBL" id="JACCFH010000001">
    <property type="protein sequence ID" value="NYG34588.1"/>
    <property type="molecule type" value="Genomic_DNA"/>
</dbReference>
<evidence type="ECO:0000313" key="3">
    <source>
        <dbReference type="EMBL" id="NYG34588.1"/>
    </source>
</evidence>
<feature type="chain" id="PRO_5030732104" evidence="1">
    <location>
        <begin position="29"/>
        <end position="229"/>
    </location>
</feature>
<evidence type="ECO:0000313" key="4">
    <source>
        <dbReference type="Proteomes" id="UP000518288"/>
    </source>
</evidence>
<comment type="caution">
    <text evidence="3">The sequence shown here is derived from an EMBL/GenBank/DDBJ whole genome shotgun (WGS) entry which is preliminary data.</text>
</comment>
<dbReference type="InterPro" id="IPR007461">
    <property type="entry name" value="Ysc84_actin-binding"/>
</dbReference>
<dbReference type="InterPro" id="IPR051702">
    <property type="entry name" value="SH3_domain_YSC84-like"/>
</dbReference>
<dbReference type="Proteomes" id="UP000518288">
    <property type="component" value="Unassembled WGS sequence"/>
</dbReference>
<name>A0A7Y9U6Z4_9BURK</name>
<keyword evidence="1" id="KW-0732">Signal</keyword>
<dbReference type="CDD" id="cd11524">
    <property type="entry name" value="SYLF"/>
    <property type="match status" value="1"/>
</dbReference>
<dbReference type="RefSeq" id="WP_179635206.1">
    <property type="nucleotide sequence ID" value="NZ_JACCFH010000001.1"/>
</dbReference>
<feature type="domain" description="Ysc84 actin-binding" evidence="2">
    <location>
        <begin position="109"/>
        <end position="226"/>
    </location>
</feature>
<dbReference type="Pfam" id="PF04366">
    <property type="entry name" value="Ysc84"/>
    <property type="match status" value="1"/>
</dbReference>
<accession>A0A7Y9U6Z4</accession>
<keyword evidence="4" id="KW-1185">Reference proteome</keyword>
<gene>
    <name evidence="3" type="ORF">BDD16_003574</name>
</gene>
<dbReference type="PROSITE" id="PS51257">
    <property type="entry name" value="PROKAR_LIPOPROTEIN"/>
    <property type="match status" value="1"/>
</dbReference>
<dbReference type="PANTHER" id="PTHR15629:SF2">
    <property type="entry name" value="SH3 DOMAIN-CONTAINING YSC84-LIKE PROTEIN 1"/>
    <property type="match status" value="1"/>
</dbReference>
<evidence type="ECO:0000256" key="1">
    <source>
        <dbReference type="SAM" id="SignalP"/>
    </source>
</evidence>
<dbReference type="PANTHER" id="PTHR15629">
    <property type="entry name" value="SH3YL1 PROTEIN"/>
    <property type="match status" value="1"/>
</dbReference>
<organism evidence="3 4">
    <name type="scientific">Sphaerotilus montanus</name>
    <dbReference type="NCBI Taxonomy" id="522889"/>
    <lineage>
        <taxon>Bacteria</taxon>
        <taxon>Pseudomonadati</taxon>
        <taxon>Pseudomonadota</taxon>
        <taxon>Betaproteobacteria</taxon>
        <taxon>Burkholderiales</taxon>
        <taxon>Sphaerotilaceae</taxon>
        <taxon>Sphaerotilus</taxon>
    </lineage>
</organism>